<dbReference type="OrthoDB" id="9287at2157"/>
<dbReference type="CDD" id="cd05403">
    <property type="entry name" value="NT_KNTase_like"/>
    <property type="match status" value="1"/>
</dbReference>
<reference evidence="2 3" key="2">
    <citation type="journal article" date="2008" name="Int. J. Syst. Evol. Microbiol.">
        <title>Methanocella paludicola gen. nov., sp. nov., a methane-producing archaeon, the first isolate of the lineage 'Rice Cluster I', and proposal of the new archaeal order Methanocellales ord. nov.</title>
        <authorList>
            <person name="Sakai S."/>
            <person name="Imachi H."/>
            <person name="Hanada S."/>
            <person name="Ohashi A."/>
            <person name="Harada H."/>
            <person name="Kamagata Y."/>
        </authorList>
    </citation>
    <scope>NUCLEOTIDE SEQUENCE [LARGE SCALE GENOMIC DNA]</scope>
    <source>
        <strain evidence="3">DSM 17711 / JCM 13418 / NBRC 101707 / SANAE</strain>
    </source>
</reference>
<dbReference type="SUPFAM" id="SSF81301">
    <property type="entry name" value="Nucleotidyltransferase"/>
    <property type="match status" value="1"/>
</dbReference>
<evidence type="ECO:0000313" key="3">
    <source>
        <dbReference type="Proteomes" id="UP000001882"/>
    </source>
</evidence>
<reference evidence="3" key="3">
    <citation type="journal article" date="2011" name="PLoS ONE">
        <title>Genome sequence of a mesophilic hydrogenotrophic methanogen Methanocella paludicola, the first cultivated representative of the order Methanocellales.</title>
        <authorList>
            <person name="Sakai S."/>
            <person name="Takaki Y."/>
            <person name="Shimamura S."/>
            <person name="Sekine M."/>
            <person name="Tajima T."/>
            <person name="Kosugi H."/>
            <person name="Ichikawa N."/>
            <person name="Tasumi E."/>
            <person name="Hiraki A.T."/>
            <person name="Shimizu A."/>
            <person name="Kato Y."/>
            <person name="Nishiko R."/>
            <person name="Mori K."/>
            <person name="Fujita N."/>
            <person name="Imachi H."/>
            <person name="Takai K."/>
        </authorList>
    </citation>
    <scope>NUCLEOTIDE SEQUENCE [LARGE SCALE GENOMIC DNA]</scope>
    <source>
        <strain evidence="3">DSM 17711 / JCM 13418 / NBRC 101707 / SANAE</strain>
    </source>
</reference>
<dbReference type="KEGG" id="mpd:MCP_1433"/>
<dbReference type="Proteomes" id="UP000001882">
    <property type="component" value="Chromosome"/>
</dbReference>
<evidence type="ECO:0000313" key="2">
    <source>
        <dbReference type="EMBL" id="BAI61505.1"/>
    </source>
</evidence>
<dbReference type="GeneID" id="8681389"/>
<dbReference type="InParanoid" id="D1YYI3"/>
<dbReference type="SUPFAM" id="SSF46785">
    <property type="entry name" value="Winged helix' DNA-binding domain"/>
    <property type="match status" value="1"/>
</dbReference>
<keyword evidence="3" id="KW-1185">Reference proteome</keyword>
<dbReference type="InterPro" id="IPR041633">
    <property type="entry name" value="Polbeta"/>
</dbReference>
<name>D1YYI3_METPS</name>
<dbReference type="Gene3D" id="3.30.460.10">
    <property type="entry name" value="Beta Polymerase, domain 2"/>
    <property type="match status" value="1"/>
</dbReference>
<protein>
    <recommendedName>
        <fullName evidence="1">Polymerase beta nucleotidyltransferase domain-containing protein</fullName>
    </recommendedName>
</protein>
<dbReference type="CDD" id="cd00090">
    <property type="entry name" value="HTH_ARSR"/>
    <property type="match status" value="1"/>
</dbReference>
<gene>
    <name evidence="2" type="ordered locus">MCP_1433</name>
</gene>
<reference evidence="2 3" key="1">
    <citation type="journal article" date="2007" name="Appl. Environ. Microbiol.">
        <title>Isolation of key methanogens for global methane emission from rice paddy fields: a novel isolate affiliated with the clone cluster rice cluster I.</title>
        <authorList>
            <person name="Sakai S."/>
            <person name="Imachi H."/>
            <person name="Sekiguchi Y."/>
            <person name="Ohashi A."/>
            <person name="Harada H."/>
            <person name="Kamagata Y."/>
        </authorList>
    </citation>
    <scope>NUCLEOTIDE SEQUENCE [LARGE SCALE GENOMIC DNA]</scope>
    <source>
        <strain evidence="3">DSM 17711 / JCM 13418 / NBRC 101707 / SANAE</strain>
    </source>
</reference>
<evidence type="ECO:0000259" key="1">
    <source>
        <dbReference type="Pfam" id="PF18765"/>
    </source>
</evidence>
<dbReference type="AlphaFoldDB" id="D1YYI3"/>
<organism evidence="2 3">
    <name type="scientific">Methanocella paludicola (strain DSM 17711 / JCM 13418 / NBRC 101707 / SANAE)</name>
    <dbReference type="NCBI Taxonomy" id="304371"/>
    <lineage>
        <taxon>Archaea</taxon>
        <taxon>Methanobacteriati</taxon>
        <taxon>Methanobacteriota</taxon>
        <taxon>Stenosarchaea group</taxon>
        <taxon>Methanomicrobia</taxon>
        <taxon>Methanocellales</taxon>
        <taxon>Methanocellaceae</taxon>
        <taxon>Methanocella</taxon>
    </lineage>
</organism>
<proteinExistence type="predicted"/>
<dbReference type="InterPro" id="IPR036390">
    <property type="entry name" value="WH_DNA-bd_sf"/>
</dbReference>
<dbReference type="Pfam" id="PF18765">
    <property type="entry name" value="Polbeta"/>
    <property type="match status" value="1"/>
</dbReference>
<sequence length="187" mass="21167">MPVDESNIPPYDINEDNRIRILKLFFDGPNVRLHVREVARRSGLTPRGAQKILRSLKQSGLLCSESTGVVNNYWGNYENEKFIGLKRSLNLYSLYSTGLLLAIEAYYRYPKCIILFGSYSRGDDTADSDIDIAIVTSMKDLPDTIIYEKLLKRKIGLHLISNVKQEDANFINTLINGIVMSGYLDVA</sequence>
<dbReference type="STRING" id="304371.MCP_1433"/>
<dbReference type="EMBL" id="AP011532">
    <property type="protein sequence ID" value="BAI61505.1"/>
    <property type="molecule type" value="Genomic_DNA"/>
</dbReference>
<dbReference type="RefSeq" id="WP_012900184.1">
    <property type="nucleotide sequence ID" value="NC_013665.1"/>
</dbReference>
<dbReference type="eggNOG" id="arCOG01208">
    <property type="taxonomic scope" value="Archaea"/>
</dbReference>
<feature type="domain" description="Polymerase beta nucleotidyltransferase" evidence="1">
    <location>
        <begin position="109"/>
        <end position="153"/>
    </location>
</feature>
<dbReference type="InterPro" id="IPR011991">
    <property type="entry name" value="ArsR-like_HTH"/>
</dbReference>
<accession>D1YYI3</accession>
<dbReference type="InterPro" id="IPR043519">
    <property type="entry name" value="NT_sf"/>
</dbReference>